<name>A0A2M6XC29_9BACT</name>
<dbReference type="Proteomes" id="UP000228996">
    <property type="component" value="Unassembled WGS sequence"/>
</dbReference>
<evidence type="ECO:0000313" key="7">
    <source>
        <dbReference type="Proteomes" id="UP000228996"/>
    </source>
</evidence>
<gene>
    <name evidence="6" type="ORF">COT44_04185</name>
</gene>
<dbReference type="GO" id="GO:0006412">
    <property type="term" value="P:translation"/>
    <property type="evidence" value="ECO:0007669"/>
    <property type="project" value="InterPro"/>
</dbReference>
<proteinExistence type="inferred from homology"/>
<reference evidence="7" key="1">
    <citation type="submission" date="2017-09" db="EMBL/GenBank/DDBJ databases">
        <title>Depth-based differentiation of microbial function through sediment-hosted aquifers and enrichment of novel symbionts in the deep terrestrial subsurface.</title>
        <authorList>
            <person name="Probst A.J."/>
            <person name="Ladd B."/>
            <person name="Jarett J.K."/>
            <person name="Geller-Mcgrath D.E."/>
            <person name="Sieber C.M.K."/>
            <person name="Emerson J.B."/>
            <person name="Anantharaman K."/>
            <person name="Thomas B.C."/>
            <person name="Malmstrom R."/>
            <person name="Stieglmeier M."/>
            <person name="Klingl A."/>
            <person name="Woyke T."/>
            <person name="Ryan C.M."/>
            <person name="Banfield J.F."/>
        </authorList>
    </citation>
    <scope>NUCLEOTIDE SEQUENCE [LARGE SCALE GENOMIC DNA]</scope>
</reference>
<comment type="caution">
    <text evidence="6">The sequence shown here is derived from an EMBL/GenBank/DDBJ whole genome shotgun (WGS) entry which is preliminary data.</text>
</comment>
<dbReference type="EMBL" id="PEYO01000020">
    <property type="protein sequence ID" value="PIU03238.1"/>
    <property type="molecule type" value="Genomic_DNA"/>
</dbReference>
<dbReference type="NCBIfam" id="TIGR03953">
    <property type="entry name" value="rplD_bact"/>
    <property type="match status" value="1"/>
</dbReference>
<accession>A0A2M6XC29</accession>
<dbReference type="GO" id="GO:0003735">
    <property type="term" value="F:structural constituent of ribosome"/>
    <property type="evidence" value="ECO:0007669"/>
    <property type="project" value="InterPro"/>
</dbReference>
<dbReference type="InterPro" id="IPR002136">
    <property type="entry name" value="Ribosomal_uL4"/>
</dbReference>
<dbReference type="SUPFAM" id="SSF52166">
    <property type="entry name" value="Ribosomal protein L4"/>
    <property type="match status" value="1"/>
</dbReference>
<evidence type="ECO:0000256" key="3">
    <source>
        <dbReference type="ARBA" id="ARBA00023274"/>
    </source>
</evidence>
<dbReference type="GO" id="GO:1990904">
    <property type="term" value="C:ribonucleoprotein complex"/>
    <property type="evidence" value="ECO:0007669"/>
    <property type="project" value="UniProtKB-KW"/>
</dbReference>
<evidence type="ECO:0000256" key="4">
    <source>
        <dbReference type="ARBA" id="ARBA00035244"/>
    </source>
</evidence>
<comment type="similarity">
    <text evidence="1">Belongs to the universal ribosomal protein uL4 family.</text>
</comment>
<dbReference type="PANTHER" id="PTHR10746">
    <property type="entry name" value="50S RIBOSOMAL PROTEIN L4"/>
    <property type="match status" value="1"/>
</dbReference>
<dbReference type="Pfam" id="PF00573">
    <property type="entry name" value="Ribosomal_L4"/>
    <property type="match status" value="1"/>
</dbReference>
<evidence type="ECO:0000313" key="6">
    <source>
        <dbReference type="EMBL" id="PIU03238.1"/>
    </source>
</evidence>
<keyword evidence="2 6" id="KW-0689">Ribosomal protein</keyword>
<evidence type="ECO:0000256" key="2">
    <source>
        <dbReference type="ARBA" id="ARBA00022980"/>
    </source>
</evidence>
<organism evidence="6 7">
    <name type="scientific">Candidatus Shapirobacteria bacterium CG08_land_8_20_14_0_20_39_18</name>
    <dbReference type="NCBI Taxonomy" id="1974883"/>
    <lineage>
        <taxon>Bacteria</taxon>
        <taxon>Candidatus Shapironibacteriota</taxon>
    </lineage>
</organism>
<evidence type="ECO:0000256" key="1">
    <source>
        <dbReference type="ARBA" id="ARBA00010528"/>
    </source>
</evidence>
<dbReference type="GO" id="GO:0005840">
    <property type="term" value="C:ribosome"/>
    <property type="evidence" value="ECO:0007669"/>
    <property type="project" value="UniProtKB-KW"/>
</dbReference>
<dbReference type="PANTHER" id="PTHR10746:SF6">
    <property type="entry name" value="LARGE RIBOSOMAL SUBUNIT PROTEIN UL4M"/>
    <property type="match status" value="1"/>
</dbReference>
<protein>
    <recommendedName>
        <fullName evidence="4">Large ribosomal subunit protein uL4</fullName>
    </recommendedName>
    <alternativeName>
        <fullName evidence="5">50S ribosomal protein L4</fullName>
    </alternativeName>
</protein>
<keyword evidence="3" id="KW-0687">Ribonucleoprotein</keyword>
<dbReference type="InterPro" id="IPR013005">
    <property type="entry name" value="Ribosomal_uL4-like"/>
</dbReference>
<dbReference type="AlphaFoldDB" id="A0A2M6XC29"/>
<dbReference type="Gene3D" id="3.40.1370.10">
    <property type="match status" value="1"/>
</dbReference>
<evidence type="ECO:0000256" key="5">
    <source>
        <dbReference type="ARBA" id="ARBA00035462"/>
    </source>
</evidence>
<dbReference type="InterPro" id="IPR023574">
    <property type="entry name" value="Ribosomal_uL4_dom_sf"/>
</dbReference>
<sequence>MALTTDIYNLEGKTEEKLTFPKEFFGAKINPALMAQAVRVYLSNQRSASAHAKTRGEVIGSTRKIYRQKGTGKARHGDIKAPVFVGGGKAHGPTGSQNYQLIMTKKMRLLALKSALSQMLTDKKIIGVTDLEKTKGKVKPVGKLIEIIKKETKSKKFLFVLPAKSSELKRTIANLDGVTVAEIRNLSPYQVLTAGIILITPEALEDVKK</sequence>